<dbReference type="GO" id="GO:0003676">
    <property type="term" value="F:nucleic acid binding"/>
    <property type="evidence" value="ECO:0007669"/>
    <property type="project" value="InterPro"/>
</dbReference>
<feature type="compositionally biased region" description="Pro residues" evidence="1">
    <location>
        <begin position="185"/>
        <end position="194"/>
    </location>
</feature>
<dbReference type="Gene3D" id="3.30.420.10">
    <property type="entry name" value="Ribonuclease H-like superfamily/Ribonuclease H"/>
    <property type="match status" value="1"/>
</dbReference>
<proteinExistence type="predicted"/>
<feature type="compositionally biased region" description="Polar residues" evidence="1">
    <location>
        <begin position="110"/>
        <end position="121"/>
    </location>
</feature>
<comment type="caution">
    <text evidence="2">The sequence shown here is derived from an EMBL/GenBank/DDBJ whole genome shotgun (WGS) entry which is preliminary data.</text>
</comment>
<dbReference type="Proteomes" id="UP000245464">
    <property type="component" value="Chromosome 7"/>
</dbReference>
<dbReference type="EMBL" id="NQIK02000007">
    <property type="protein sequence ID" value="KAF7568230.1"/>
    <property type="molecule type" value="Genomic_DNA"/>
</dbReference>
<dbReference type="AlphaFoldDB" id="A0A834RR78"/>
<accession>A0A834RR78</accession>
<dbReference type="RefSeq" id="XP_065960868.1">
    <property type="nucleotide sequence ID" value="XM_066108876.1"/>
</dbReference>
<feature type="compositionally biased region" description="Basic and acidic residues" evidence="1">
    <location>
        <begin position="162"/>
        <end position="182"/>
    </location>
</feature>
<feature type="region of interest" description="Disordered" evidence="1">
    <location>
        <begin position="1"/>
        <end position="23"/>
    </location>
</feature>
<protein>
    <submittedName>
        <fullName evidence="2">Uncharacterized protein</fullName>
    </submittedName>
</protein>
<organism evidence="2 3">
    <name type="scientific">Pyrenophora tritici-repentis</name>
    <dbReference type="NCBI Taxonomy" id="45151"/>
    <lineage>
        <taxon>Eukaryota</taxon>
        <taxon>Fungi</taxon>
        <taxon>Dikarya</taxon>
        <taxon>Ascomycota</taxon>
        <taxon>Pezizomycotina</taxon>
        <taxon>Dothideomycetes</taxon>
        <taxon>Pleosporomycetidae</taxon>
        <taxon>Pleosporales</taxon>
        <taxon>Pleosporineae</taxon>
        <taxon>Pleosporaceae</taxon>
        <taxon>Pyrenophora</taxon>
    </lineage>
</organism>
<evidence type="ECO:0000256" key="1">
    <source>
        <dbReference type="SAM" id="MobiDB-lite"/>
    </source>
</evidence>
<evidence type="ECO:0000313" key="3">
    <source>
        <dbReference type="Proteomes" id="UP000245464"/>
    </source>
</evidence>
<dbReference type="KEGG" id="ptrr:90957410"/>
<gene>
    <name evidence="2" type="ORF">PtrM4_128430</name>
</gene>
<name>A0A834RR78_9PLEO</name>
<evidence type="ECO:0000313" key="2">
    <source>
        <dbReference type="EMBL" id="KAF7568230.1"/>
    </source>
</evidence>
<reference evidence="2 3" key="1">
    <citation type="journal article" date="2018" name="BMC Genomics">
        <title>Comparative genomics of the wheat fungal pathogen Pyrenophora tritici-repentis reveals chromosomal variations and genome plasticity.</title>
        <authorList>
            <person name="Moolhuijzen P."/>
            <person name="See P.T."/>
            <person name="Hane J.K."/>
            <person name="Shi G."/>
            <person name="Liu Z."/>
            <person name="Oliver R.P."/>
            <person name="Moffat C.S."/>
        </authorList>
    </citation>
    <scope>NUCLEOTIDE SEQUENCE [LARGE SCALE GENOMIC DNA]</scope>
    <source>
        <strain evidence="2">M4</strain>
    </source>
</reference>
<dbReference type="GeneID" id="90957410"/>
<feature type="compositionally biased region" description="Polar residues" evidence="1">
    <location>
        <begin position="10"/>
        <end position="20"/>
    </location>
</feature>
<sequence>MEITQGVEIQPTTIASSHQNGPAERNIQTAEADMRAMLKDADAYLRNRTNTGPMINGKQVSPEEAFTGTKPSIDHIRVYGSKCYSYINPKTIPADQRHDKLVDRAELDSSSIRQSLDTPQGQAIVDEYTPGGKVELRLRNIPAGPQGTQNTMPDRKPRGRPRKDLELSPAERMEPTPTERMEPSPAEPMEPSPTEPMNHLLQNQ</sequence>
<dbReference type="InterPro" id="IPR036397">
    <property type="entry name" value="RNaseH_sf"/>
</dbReference>
<feature type="region of interest" description="Disordered" evidence="1">
    <location>
        <begin position="110"/>
        <end position="204"/>
    </location>
</feature>